<dbReference type="EMBL" id="MIGA01000049">
    <property type="protein sequence ID" value="OSY40000.1"/>
    <property type="molecule type" value="Genomic_DNA"/>
</dbReference>
<name>A0ABX3XRN5_STRPT</name>
<evidence type="ECO:0000313" key="1">
    <source>
        <dbReference type="EMBL" id="OSY40000.1"/>
    </source>
</evidence>
<protein>
    <submittedName>
        <fullName evidence="1">Uncharacterized protein</fullName>
    </submittedName>
</protein>
<evidence type="ECO:0000313" key="2">
    <source>
        <dbReference type="Proteomes" id="UP000194225"/>
    </source>
</evidence>
<comment type="caution">
    <text evidence="1">The sequence shown here is derived from an EMBL/GenBank/DDBJ whole genome shotgun (WGS) entry which is preliminary data.</text>
</comment>
<organism evidence="1 2">
    <name type="scientific">Streptomyces platensis</name>
    <dbReference type="NCBI Taxonomy" id="58346"/>
    <lineage>
        <taxon>Bacteria</taxon>
        <taxon>Bacillati</taxon>
        <taxon>Actinomycetota</taxon>
        <taxon>Actinomycetes</taxon>
        <taxon>Kitasatosporales</taxon>
        <taxon>Streptomycetaceae</taxon>
        <taxon>Streptomyces</taxon>
    </lineage>
</organism>
<keyword evidence="2" id="KW-1185">Reference proteome</keyword>
<reference evidence="1 2" key="1">
    <citation type="submission" date="2016-09" db="EMBL/GenBank/DDBJ databases">
        <title>Streptomyces platensis DSM40041, a candidate organism with high potential of specific P450 cytochromes.</title>
        <authorList>
            <person name="Grumaz C."/>
            <person name="Vainshtein Y."/>
            <person name="Kirstahler P."/>
            <person name="Sohn K."/>
        </authorList>
    </citation>
    <scope>NUCLEOTIDE SEQUENCE [LARGE SCALE GENOMIC DNA]</scope>
    <source>
        <strain evidence="1 2">DSM 40041</strain>
    </source>
</reference>
<dbReference type="Proteomes" id="UP000194225">
    <property type="component" value="Unassembled WGS sequence"/>
</dbReference>
<gene>
    <name evidence="1" type="ORF">BG653_05644</name>
</gene>
<sequence length="84" mass="8237">MTPATPPESEAVTAAVPSPKVKVTVPVGTPAPGGVGDTVAVKVTGRPVTEGSGEELTVVNVVAALTATVWTSVVVTGAKSSSPW</sequence>
<accession>A0ABX3XRN5</accession>
<proteinExistence type="predicted"/>